<dbReference type="SUPFAM" id="SSF57701">
    <property type="entry name" value="Zn2/Cys6 DNA-binding domain"/>
    <property type="match status" value="1"/>
</dbReference>
<comment type="caution">
    <text evidence="3">The sequence shown here is derived from an EMBL/GenBank/DDBJ whole genome shotgun (WGS) entry which is preliminary data.</text>
</comment>
<organism evidence="3 4">
    <name type="scientific">Meristemomyces frigidus</name>
    <dbReference type="NCBI Taxonomy" id="1508187"/>
    <lineage>
        <taxon>Eukaryota</taxon>
        <taxon>Fungi</taxon>
        <taxon>Dikarya</taxon>
        <taxon>Ascomycota</taxon>
        <taxon>Pezizomycotina</taxon>
        <taxon>Dothideomycetes</taxon>
        <taxon>Dothideomycetidae</taxon>
        <taxon>Mycosphaerellales</taxon>
        <taxon>Teratosphaeriaceae</taxon>
        <taxon>Meristemomyces</taxon>
    </lineage>
</organism>
<protein>
    <recommendedName>
        <fullName evidence="2">Zn(2)-C6 fungal-type domain-containing protein</fullName>
    </recommendedName>
</protein>
<dbReference type="AlphaFoldDB" id="A0AAN7YBR0"/>
<dbReference type="Proteomes" id="UP001310890">
    <property type="component" value="Unassembled WGS sequence"/>
</dbReference>
<dbReference type="InterPro" id="IPR021858">
    <property type="entry name" value="Fun_TF"/>
</dbReference>
<dbReference type="SMART" id="SM00066">
    <property type="entry name" value="GAL4"/>
    <property type="match status" value="1"/>
</dbReference>
<sequence length="532" mass="59136">MPLRSTGCYTCRKRKIRCDETRPSCKKCSVHGVACPGYRDNGTGTGIEFKDQTRDTVRRAKDGYRVKEDALVRKAPPLQESCFGLPIPTHSAAVDWVGDQFLAGSRMVGMSTGQAGGLSLLPGIVASPAVHRLQLYGTFLDVYLPKNTTHLDHFSFFQTLAAMNTEQPALTQALDALSLVAVGSVHKDKYILNQAVNSYGKALASLVKALARPEAAESDDVFAATSVLTTCALYDEIGSHDNGWGKHVNGTQQLIAARGPKGIQSKLSLLLFSNTRHGALCWALIERRAPYLAQPEWRELAFSTPIQDSSTLFYDAAIQIPGLLGRFDQLGDSVPLSVEFVMELLGECEGIERRLRDWWFDWELKALLDGSLLYEEHAIEDFTLFASLVADRTFSTAYMFVSFPVAYLASMYWMCMHFLRKEIESLQRLRHELDRAWFPSDESAVTQEELYGYCVNLCKTIPYFCEPMSSSTGHVGTFLPMRTAAVHFTQNAQWREAKWVGAVRNSVFTKGLSPPSIGDRPGALKVRVSLKD</sequence>
<evidence type="ECO:0000256" key="1">
    <source>
        <dbReference type="ARBA" id="ARBA00023242"/>
    </source>
</evidence>
<dbReference type="Gene3D" id="4.10.240.10">
    <property type="entry name" value="Zn(2)-C6 fungal-type DNA-binding domain"/>
    <property type="match status" value="1"/>
</dbReference>
<evidence type="ECO:0000313" key="4">
    <source>
        <dbReference type="Proteomes" id="UP001310890"/>
    </source>
</evidence>
<evidence type="ECO:0000259" key="2">
    <source>
        <dbReference type="PROSITE" id="PS50048"/>
    </source>
</evidence>
<dbReference type="PANTHER" id="PTHR38111:SF6">
    <property type="entry name" value="FINGER DOMAIN PROTEIN, PUTATIVE (AFU_ORTHOLOGUE AFUA_8G01940)-RELATED"/>
    <property type="match status" value="1"/>
</dbReference>
<proteinExistence type="predicted"/>
<dbReference type="InterPro" id="IPR001138">
    <property type="entry name" value="Zn2Cys6_DnaBD"/>
</dbReference>
<dbReference type="EMBL" id="JAVRRL010000120">
    <property type="protein sequence ID" value="KAK5107464.1"/>
    <property type="molecule type" value="Genomic_DNA"/>
</dbReference>
<dbReference type="PANTHER" id="PTHR38111">
    <property type="entry name" value="ZN(2)-C6 FUNGAL-TYPE DOMAIN-CONTAINING PROTEIN-RELATED"/>
    <property type="match status" value="1"/>
</dbReference>
<name>A0AAN7YBR0_9PEZI</name>
<accession>A0AAN7YBR0</accession>
<gene>
    <name evidence="3" type="ORF">LTR62_001262</name>
</gene>
<dbReference type="CDD" id="cd00067">
    <property type="entry name" value="GAL4"/>
    <property type="match status" value="1"/>
</dbReference>
<feature type="domain" description="Zn(2)-C6 fungal-type" evidence="2">
    <location>
        <begin position="7"/>
        <end position="35"/>
    </location>
</feature>
<dbReference type="PROSITE" id="PS50048">
    <property type="entry name" value="ZN2_CY6_FUNGAL_2"/>
    <property type="match status" value="1"/>
</dbReference>
<dbReference type="InterPro" id="IPR053178">
    <property type="entry name" value="Osmoadaptation_assoc"/>
</dbReference>
<reference evidence="3" key="1">
    <citation type="submission" date="2023-08" db="EMBL/GenBank/DDBJ databases">
        <title>Black Yeasts Isolated from many extreme environments.</title>
        <authorList>
            <person name="Coleine C."/>
            <person name="Stajich J.E."/>
            <person name="Selbmann L."/>
        </authorList>
    </citation>
    <scope>NUCLEOTIDE SEQUENCE</scope>
    <source>
        <strain evidence="3">CCFEE 5401</strain>
    </source>
</reference>
<dbReference type="PROSITE" id="PS00463">
    <property type="entry name" value="ZN2_CY6_FUNGAL_1"/>
    <property type="match status" value="1"/>
</dbReference>
<dbReference type="Pfam" id="PF11951">
    <property type="entry name" value="Fungal_trans_2"/>
    <property type="match status" value="1"/>
</dbReference>
<evidence type="ECO:0000313" key="3">
    <source>
        <dbReference type="EMBL" id="KAK5107464.1"/>
    </source>
</evidence>
<dbReference type="GO" id="GO:0008270">
    <property type="term" value="F:zinc ion binding"/>
    <property type="evidence" value="ECO:0007669"/>
    <property type="project" value="InterPro"/>
</dbReference>
<dbReference type="Pfam" id="PF00172">
    <property type="entry name" value="Zn_clus"/>
    <property type="match status" value="1"/>
</dbReference>
<keyword evidence="1" id="KW-0539">Nucleus</keyword>
<dbReference type="InterPro" id="IPR036864">
    <property type="entry name" value="Zn2-C6_fun-type_DNA-bd_sf"/>
</dbReference>
<dbReference type="GO" id="GO:0000981">
    <property type="term" value="F:DNA-binding transcription factor activity, RNA polymerase II-specific"/>
    <property type="evidence" value="ECO:0007669"/>
    <property type="project" value="InterPro"/>
</dbReference>